<evidence type="ECO:0000256" key="2">
    <source>
        <dbReference type="ARBA" id="ARBA00009886"/>
    </source>
</evidence>
<keyword evidence="4" id="KW-0963">Cytoplasm</keyword>
<sequence>MVGRLNLRNVCDDDPLDMNFKADRPLDSPDSAFGYCRAPGLEPRLQKTKTEGQL</sequence>
<comment type="subunit">
    <text evidence="3">Interacts with FLNA and FLNB.</text>
</comment>
<gene>
    <name evidence="6" type="ORF">M9458_030465</name>
</gene>
<dbReference type="InterPro" id="IPR028215">
    <property type="entry name" value="Refilin"/>
</dbReference>
<evidence type="ECO:0000256" key="4">
    <source>
        <dbReference type="ARBA" id="ARBA00022490"/>
    </source>
</evidence>
<comment type="similarity">
    <text evidence="2">Belongs to the Refilin family.</text>
</comment>
<dbReference type="GO" id="GO:0005856">
    <property type="term" value="C:cytoskeleton"/>
    <property type="evidence" value="ECO:0007669"/>
    <property type="project" value="UniProtKB-SubCell"/>
</dbReference>
<keyword evidence="7" id="KW-1185">Reference proteome</keyword>
<feature type="non-terminal residue" evidence="6">
    <location>
        <position position="54"/>
    </location>
</feature>
<comment type="caution">
    <text evidence="6">The sequence shown here is derived from an EMBL/GenBank/DDBJ whole genome shotgun (WGS) entry which is preliminary data.</text>
</comment>
<dbReference type="EMBL" id="JAMKFB020000015">
    <property type="protein sequence ID" value="KAL0174497.1"/>
    <property type="molecule type" value="Genomic_DNA"/>
</dbReference>
<dbReference type="Proteomes" id="UP001529510">
    <property type="component" value="Unassembled WGS sequence"/>
</dbReference>
<comment type="subcellular location">
    <subcellularLocation>
        <location evidence="1">Cytoplasm</location>
        <location evidence="1">Cytoskeleton</location>
    </subcellularLocation>
</comment>
<evidence type="ECO:0000256" key="5">
    <source>
        <dbReference type="ARBA" id="ARBA00023212"/>
    </source>
</evidence>
<protein>
    <submittedName>
        <fullName evidence="6">Uncharacterized protein</fullName>
    </submittedName>
</protein>
<proteinExistence type="inferred from homology"/>
<name>A0ABD0PKE0_CIRMR</name>
<organism evidence="6 7">
    <name type="scientific">Cirrhinus mrigala</name>
    <name type="common">Mrigala</name>
    <dbReference type="NCBI Taxonomy" id="683832"/>
    <lineage>
        <taxon>Eukaryota</taxon>
        <taxon>Metazoa</taxon>
        <taxon>Chordata</taxon>
        <taxon>Craniata</taxon>
        <taxon>Vertebrata</taxon>
        <taxon>Euteleostomi</taxon>
        <taxon>Actinopterygii</taxon>
        <taxon>Neopterygii</taxon>
        <taxon>Teleostei</taxon>
        <taxon>Ostariophysi</taxon>
        <taxon>Cypriniformes</taxon>
        <taxon>Cyprinidae</taxon>
        <taxon>Labeoninae</taxon>
        <taxon>Labeonini</taxon>
        <taxon>Cirrhinus</taxon>
    </lineage>
</organism>
<evidence type="ECO:0000256" key="1">
    <source>
        <dbReference type="ARBA" id="ARBA00004245"/>
    </source>
</evidence>
<reference evidence="6 7" key="1">
    <citation type="submission" date="2024-05" db="EMBL/GenBank/DDBJ databases">
        <title>Genome sequencing and assembly of Indian major carp, Cirrhinus mrigala (Hamilton, 1822).</title>
        <authorList>
            <person name="Mohindra V."/>
            <person name="Chowdhury L.M."/>
            <person name="Lal K."/>
            <person name="Jena J.K."/>
        </authorList>
    </citation>
    <scope>NUCLEOTIDE SEQUENCE [LARGE SCALE GENOMIC DNA]</scope>
    <source>
        <strain evidence="6">CM1030</strain>
        <tissue evidence="6">Blood</tissue>
    </source>
</reference>
<evidence type="ECO:0000256" key="3">
    <source>
        <dbReference type="ARBA" id="ARBA00011189"/>
    </source>
</evidence>
<dbReference type="Pfam" id="PF15068">
    <property type="entry name" value="FAM101"/>
    <property type="match status" value="1"/>
</dbReference>
<dbReference type="AlphaFoldDB" id="A0ABD0PKE0"/>
<keyword evidence="5" id="KW-0206">Cytoskeleton</keyword>
<accession>A0ABD0PKE0</accession>
<evidence type="ECO:0000313" key="7">
    <source>
        <dbReference type="Proteomes" id="UP001529510"/>
    </source>
</evidence>
<evidence type="ECO:0000313" key="6">
    <source>
        <dbReference type="EMBL" id="KAL0174497.1"/>
    </source>
</evidence>